<dbReference type="SUPFAM" id="SSF117987">
    <property type="entry name" value="CRISPR-associated protein"/>
    <property type="match status" value="2"/>
</dbReference>
<dbReference type="AlphaFoldDB" id="A0AAW5HUS0"/>
<dbReference type="RefSeq" id="WP_071573709.1">
    <property type="nucleotide sequence ID" value="NZ_JAEUWV010000020.1"/>
</dbReference>
<dbReference type="Gene3D" id="3.30.70.1210">
    <property type="entry name" value="Crispr-associated protein, domain 2"/>
    <property type="match status" value="1"/>
</dbReference>
<gene>
    <name evidence="1" type="primary">cas6e</name>
    <name evidence="1" type="ORF">JMN37_09940</name>
</gene>
<dbReference type="NCBIfam" id="TIGR01907">
    <property type="entry name" value="casE_Cse3"/>
    <property type="match status" value="1"/>
</dbReference>
<protein>
    <submittedName>
        <fullName evidence="1">Type I-E CRISPR-associated protein Cas6/Cse3/CasE</fullName>
    </submittedName>
</protein>
<proteinExistence type="predicted"/>
<dbReference type="Proteomes" id="UP001205920">
    <property type="component" value="Unassembled WGS sequence"/>
</dbReference>
<organism evidence="1 2">
    <name type="scientific">Corynebacterium lipophilum</name>
    <dbReference type="NCBI Taxonomy" id="2804918"/>
    <lineage>
        <taxon>Bacteria</taxon>
        <taxon>Bacillati</taxon>
        <taxon>Actinomycetota</taxon>
        <taxon>Actinomycetes</taxon>
        <taxon>Mycobacteriales</taxon>
        <taxon>Corynebacteriaceae</taxon>
        <taxon>Corynebacterium</taxon>
    </lineage>
</organism>
<keyword evidence="2" id="KW-1185">Reference proteome</keyword>
<accession>A0AAW5HUS0</accession>
<name>A0AAW5HUS0_9CORY</name>
<dbReference type="Pfam" id="PF08798">
    <property type="entry name" value="CRISPR_assoc"/>
    <property type="match status" value="1"/>
</dbReference>
<comment type="caution">
    <text evidence="1">The sequence shown here is derived from an EMBL/GenBank/DDBJ whole genome shotgun (WGS) entry which is preliminary data.</text>
</comment>
<dbReference type="EMBL" id="JAEUWV010000020">
    <property type="protein sequence ID" value="MCO6395283.1"/>
    <property type="molecule type" value="Genomic_DNA"/>
</dbReference>
<evidence type="ECO:0000313" key="1">
    <source>
        <dbReference type="EMBL" id="MCO6395283.1"/>
    </source>
</evidence>
<reference evidence="1 2" key="1">
    <citation type="submission" date="2021-01" db="EMBL/GenBank/DDBJ databases">
        <title>Identification and Characterization of Corynebacterium sp.</title>
        <authorList>
            <person name="Luo Q."/>
            <person name="Qu P."/>
            <person name="Chen Q."/>
        </authorList>
    </citation>
    <scope>NUCLEOTIDE SEQUENCE [LARGE SCALE GENOMIC DNA]</scope>
    <source>
        <strain evidence="1 2">MC-18</strain>
    </source>
</reference>
<dbReference type="InterPro" id="IPR010179">
    <property type="entry name" value="CRISPR-assoc_prot_Cse3"/>
</dbReference>
<sequence>MSNTFTRILINPARRQGRRLLTDSQAMHAAVRSAFPPDLDETAGRVLWRVDSQEHTHVLYIVGPEKPTADSIVEQAGWDTRPAKIADYSRFLDSIMKGQRWKFELVANPTYSEFQQGKRGKIKAHVSPRHQLAWLRKKSLAHGFALAPGLDDEVNDEERAHWDAFEAPAVIQSWTDVFHRKKADGTKGRPVRIAKARFSGVLEVTDVEAFRRTLTQGIGRGRGYGCGLLTLAPSNRC</sequence>
<evidence type="ECO:0000313" key="2">
    <source>
        <dbReference type="Proteomes" id="UP001205920"/>
    </source>
</evidence>
<dbReference type="CDD" id="cd09727">
    <property type="entry name" value="Cas6_I-E"/>
    <property type="match status" value="1"/>
</dbReference>
<dbReference type="SMART" id="SM01101">
    <property type="entry name" value="CRISPR_assoc"/>
    <property type="match status" value="1"/>
</dbReference>
<dbReference type="Gene3D" id="3.30.70.1200">
    <property type="entry name" value="Crispr-associated protein, domain 1"/>
    <property type="match status" value="1"/>
</dbReference>